<dbReference type="EMBL" id="GANP01013292">
    <property type="protein sequence ID" value="JAB71176.1"/>
    <property type="molecule type" value="mRNA"/>
</dbReference>
<dbReference type="Gene3D" id="3.40.50.10490">
    <property type="entry name" value="Glucose-6-phosphate isomerase like protein, domain 1"/>
    <property type="match status" value="1"/>
</dbReference>
<organism evidence="1">
    <name type="scientific">Ixodes ricinus</name>
    <name type="common">Common tick</name>
    <name type="synonym">Acarus ricinus</name>
    <dbReference type="NCBI Taxonomy" id="34613"/>
    <lineage>
        <taxon>Eukaryota</taxon>
        <taxon>Metazoa</taxon>
        <taxon>Ecdysozoa</taxon>
        <taxon>Arthropoda</taxon>
        <taxon>Chelicerata</taxon>
        <taxon>Arachnida</taxon>
        <taxon>Acari</taxon>
        <taxon>Parasitiformes</taxon>
        <taxon>Ixodida</taxon>
        <taxon>Ixodoidea</taxon>
        <taxon>Ixodidae</taxon>
        <taxon>Ixodinae</taxon>
        <taxon>Ixodes</taxon>
    </lineage>
</organism>
<name>V5ICQ2_IXORI</name>
<dbReference type="Pfam" id="PF00342">
    <property type="entry name" value="PGI"/>
    <property type="match status" value="1"/>
</dbReference>
<dbReference type="GO" id="GO:0097367">
    <property type="term" value="F:carbohydrate derivative binding"/>
    <property type="evidence" value="ECO:0007669"/>
    <property type="project" value="InterPro"/>
</dbReference>
<dbReference type="InterPro" id="IPR001672">
    <property type="entry name" value="G6P_Isomerase"/>
</dbReference>
<reference evidence="1" key="1">
    <citation type="journal article" date="2015" name="Sci. Rep.">
        <title>Tissue- and time-dependent transcription in Ixodes ricinus salivary glands and midguts when blood feeding on the vertebrate host.</title>
        <authorList>
            <person name="Kotsyfakis M."/>
            <person name="Schwarz A."/>
            <person name="Erhart J."/>
            <person name="Ribeiro J.M."/>
        </authorList>
    </citation>
    <scope>NUCLEOTIDE SEQUENCE</scope>
    <source>
        <tissue evidence="1">Salivary gland and midgut</tissue>
    </source>
</reference>
<keyword evidence="1" id="KW-0413">Isomerase</keyword>
<sequence>MKTTCLSFGIGLEEGILSGLLFGLSIALYVGMDNFEQLLCGAHFMDQHLPKCSIGVQYPGDPCTARCPGTTTSMVQRAMPCSLMISICTGSLKAYFQQGDHGSPMANMLPGVVNDVAYTTGPTCLG</sequence>
<dbReference type="AlphaFoldDB" id="V5ICQ2"/>
<dbReference type="SUPFAM" id="SSF53697">
    <property type="entry name" value="SIS domain"/>
    <property type="match status" value="1"/>
</dbReference>
<dbReference type="GO" id="GO:0004347">
    <property type="term" value="F:glucose-6-phosphate isomerase activity"/>
    <property type="evidence" value="ECO:0007669"/>
    <property type="project" value="InterPro"/>
</dbReference>
<accession>V5ICQ2</accession>
<dbReference type="GO" id="GO:0006096">
    <property type="term" value="P:glycolytic process"/>
    <property type="evidence" value="ECO:0007669"/>
    <property type="project" value="InterPro"/>
</dbReference>
<proteinExistence type="evidence at transcript level"/>
<evidence type="ECO:0000313" key="1">
    <source>
        <dbReference type="EMBL" id="JAB71176.1"/>
    </source>
</evidence>
<dbReference type="GO" id="GO:0006094">
    <property type="term" value="P:gluconeogenesis"/>
    <property type="evidence" value="ECO:0007669"/>
    <property type="project" value="InterPro"/>
</dbReference>
<dbReference type="InterPro" id="IPR046348">
    <property type="entry name" value="SIS_dom_sf"/>
</dbReference>
<protein>
    <submittedName>
        <fullName evidence="1">Putative glucose-6-phosphate isomerase</fullName>
    </submittedName>
</protein>